<keyword evidence="1" id="KW-0812">Transmembrane</keyword>
<keyword evidence="1" id="KW-0472">Membrane</keyword>
<evidence type="ECO:0000313" key="2">
    <source>
        <dbReference type="EMBL" id="PPK93971.1"/>
    </source>
</evidence>
<dbReference type="EMBL" id="PTJE01000005">
    <property type="protein sequence ID" value="PPK93971.1"/>
    <property type="molecule type" value="Genomic_DNA"/>
</dbReference>
<reference evidence="2 3" key="1">
    <citation type="submission" date="2018-02" db="EMBL/GenBank/DDBJ databases">
        <title>Genomic Encyclopedia of Archaeal and Bacterial Type Strains, Phase II (KMG-II): from individual species to whole genera.</title>
        <authorList>
            <person name="Goeker M."/>
        </authorList>
    </citation>
    <scope>NUCLEOTIDE SEQUENCE [LARGE SCALE GENOMIC DNA]</scope>
    <source>
        <strain evidence="2 3">DSM 16809</strain>
    </source>
</reference>
<keyword evidence="1" id="KW-1133">Transmembrane helix</keyword>
<dbReference type="AlphaFoldDB" id="A0A2S6IIF9"/>
<name>A0A2S6IIF9_9FLAO</name>
<accession>A0A2S6IIF9</accession>
<feature type="transmembrane region" description="Helical" evidence="1">
    <location>
        <begin position="44"/>
        <end position="64"/>
    </location>
</feature>
<protein>
    <submittedName>
        <fullName evidence="2">Uncharacterized protein</fullName>
    </submittedName>
</protein>
<organism evidence="2 3">
    <name type="scientific">Nonlabens xylanidelens</name>
    <dbReference type="NCBI Taxonomy" id="191564"/>
    <lineage>
        <taxon>Bacteria</taxon>
        <taxon>Pseudomonadati</taxon>
        <taxon>Bacteroidota</taxon>
        <taxon>Flavobacteriia</taxon>
        <taxon>Flavobacteriales</taxon>
        <taxon>Flavobacteriaceae</taxon>
        <taxon>Nonlabens</taxon>
    </lineage>
</organism>
<sequence>MIKYKHIVIVAVIAVLFYIIGALFKILHWAFPLGENSHFGGPELIVISVMFWAIAAGLLIFKAITARGDDFLNK</sequence>
<keyword evidence="3" id="KW-1185">Reference proteome</keyword>
<gene>
    <name evidence="2" type="ORF">LY01_02193</name>
</gene>
<dbReference type="RefSeq" id="WP_104515874.1">
    <property type="nucleotide sequence ID" value="NZ_MQVW01000002.1"/>
</dbReference>
<feature type="transmembrane region" description="Helical" evidence="1">
    <location>
        <begin position="7"/>
        <end position="24"/>
    </location>
</feature>
<dbReference type="Proteomes" id="UP000239002">
    <property type="component" value="Unassembled WGS sequence"/>
</dbReference>
<evidence type="ECO:0000256" key="1">
    <source>
        <dbReference type="SAM" id="Phobius"/>
    </source>
</evidence>
<evidence type="ECO:0000313" key="3">
    <source>
        <dbReference type="Proteomes" id="UP000239002"/>
    </source>
</evidence>
<comment type="caution">
    <text evidence="2">The sequence shown here is derived from an EMBL/GenBank/DDBJ whole genome shotgun (WGS) entry which is preliminary data.</text>
</comment>
<proteinExistence type="predicted"/>
<dbReference type="OrthoDB" id="1145198at2"/>